<accession>A0A934WUF8</accession>
<feature type="signal peptide" evidence="1">
    <location>
        <begin position="1"/>
        <end position="19"/>
    </location>
</feature>
<dbReference type="InterPro" id="IPR036439">
    <property type="entry name" value="Dockerin_dom_sf"/>
</dbReference>
<organism evidence="2 3">
    <name type="scientific">Ruminococcus difficilis</name>
    <dbReference type="NCBI Taxonomy" id="2763069"/>
    <lineage>
        <taxon>Bacteria</taxon>
        <taxon>Bacillati</taxon>
        <taxon>Bacillota</taxon>
        <taxon>Clostridia</taxon>
        <taxon>Eubacteriales</taxon>
        <taxon>Oscillospiraceae</taxon>
        <taxon>Ruminococcus</taxon>
    </lineage>
</organism>
<proteinExistence type="predicted"/>
<feature type="chain" id="PRO_5039686382" evidence="1">
    <location>
        <begin position="20"/>
        <end position="456"/>
    </location>
</feature>
<sequence length="456" mass="51720">MKKVIAVLLTMALLLSAFAVTASALNDNENGGYYIVFKNDNYRIRQRNRLHAEFGQWVIRGVTLSTSTPFKIAYSQDLDEVSKLYPEGNDYIPRYNSRWYTVEFTPDGNFEVVDGDMGCYDGYVSAYPCEPPQEDSTEYIPVTDQQMKRNLYEDAFTRYLPDWREQCTYEEVYYHADPRFDSVDQHDWVLISGCALQPIEGIYYGVFDDAVVFSSEYAPFEFGYGVYDCAEDTYYSIADAWNRGYADLHDVFINRVSSENDVDLLGDADNDGELTILDATMIQRSLIDLTDLDESSWWFEHCGNNFGTRLTSLADYDADGLVDVIDVTRIQRALIGIPLYHHSFTAGVTISKNTDGKIIAQAASSFGSAPVQYQYRIEGGVYAHSVYSDDFGKFYPDDVDPEPGNFQITTGYIDDSSVEIPATSLTYNDHFTLTVTARDRSGKESQTAVLYFKIVY</sequence>
<gene>
    <name evidence="2" type="ORF">JKK62_16030</name>
</gene>
<evidence type="ECO:0000313" key="3">
    <source>
        <dbReference type="Proteomes" id="UP000633365"/>
    </source>
</evidence>
<dbReference type="CDD" id="cd14256">
    <property type="entry name" value="Dockerin_I"/>
    <property type="match status" value="1"/>
</dbReference>
<dbReference type="EMBL" id="JAEQMG010000180">
    <property type="protein sequence ID" value="MBK6090132.1"/>
    <property type="molecule type" value="Genomic_DNA"/>
</dbReference>
<comment type="caution">
    <text evidence="2">The sequence shown here is derived from an EMBL/GenBank/DDBJ whole genome shotgun (WGS) entry which is preliminary data.</text>
</comment>
<dbReference type="Proteomes" id="UP000633365">
    <property type="component" value="Unassembled WGS sequence"/>
</dbReference>
<name>A0A934WUF8_9FIRM</name>
<dbReference type="AlphaFoldDB" id="A0A934WUF8"/>
<dbReference type="RefSeq" id="WP_201428811.1">
    <property type="nucleotide sequence ID" value="NZ_JAEQMG010000180.1"/>
</dbReference>
<protein>
    <submittedName>
        <fullName evidence="2">Dockerin type I repeat-containing protein</fullName>
    </submittedName>
</protein>
<keyword evidence="1" id="KW-0732">Signal</keyword>
<evidence type="ECO:0000313" key="2">
    <source>
        <dbReference type="EMBL" id="MBK6090132.1"/>
    </source>
</evidence>
<reference evidence="2" key="1">
    <citation type="submission" date="2021-01" db="EMBL/GenBank/DDBJ databases">
        <title>Genome public.</title>
        <authorList>
            <person name="Liu C."/>
            <person name="Sun Q."/>
        </authorList>
    </citation>
    <scope>NUCLEOTIDE SEQUENCE</scope>
    <source>
        <strain evidence="2">M6</strain>
    </source>
</reference>
<dbReference type="SUPFAM" id="SSF63446">
    <property type="entry name" value="Type I dockerin domain"/>
    <property type="match status" value="1"/>
</dbReference>
<dbReference type="Gene3D" id="1.10.1330.10">
    <property type="entry name" value="Dockerin domain"/>
    <property type="match status" value="1"/>
</dbReference>
<keyword evidence="3" id="KW-1185">Reference proteome</keyword>
<dbReference type="GO" id="GO:0000272">
    <property type="term" value="P:polysaccharide catabolic process"/>
    <property type="evidence" value="ECO:0007669"/>
    <property type="project" value="InterPro"/>
</dbReference>
<evidence type="ECO:0000256" key="1">
    <source>
        <dbReference type="SAM" id="SignalP"/>
    </source>
</evidence>